<dbReference type="PANTHER" id="PTHR34614:SF2">
    <property type="entry name" value="TRANSPOSASE IS4-LIKE DOMAIN-CONTAINING PROTEIN"/>
    <property type="match status" value="1"/>
</dbReference>
<evidence type="ECO:0008006" key="3">
    <source>
        <dbReference type="Google" id="ProtNLM"/>
    </source>
</evidence>
<protein>
    <recommendedName>
        <fullName evidence="3">DUF4277 domain-containing protein</fullName>
    </recommendedName>
</protein>
<keyword evidence="2" id="KW-1185">Reference proteome</keyword>
<evidence type="ECO:0000313" key="1">
    <source>
        <dbReference type="EMBL" id="SCZ80362.1"/>
    </source>
</evidence>
<dbReference type="PANTHER" id="PTHR34614">
    <property type="match status" value="1"/>
</dbReference>
<organism evidence="1 2">
    <name type="scientific">Acidaminobacter hydrogenoformans DSM 2784</name>
    <dbReference type="NCBI Taxonomy" id="1120920"/>
    <lineage>
        <taxon>Bacteria</taxon>
        <taxon>Bacillati</taxon>
        <taxon>Bacillota</taxon>
        <taxon>Clostridia</taxon>
        <taxon>Peptostreptococcales</taxon>
        <taxon>Acidaminobacteraceae</taxon>
        <taxon>Acidaminobacter</taxon>
    </lineage>
</organism>
<evidence type="ECO:0000313" key="2">
    <source>
        <dbReference type="Proteomes" id="UP000199208"/>
    </source>
</evidence>
<accession>A0A1G5S1U1</accession>
<proteinExistence type="predicted"/>
<name>A0A1G5S1U1_9FIRM</name>
<dbReference type="OrthoDB" id="9767746at2"/>
<sequence>MHEFWTQDDLDFIYPELGLEEKWLSDDAYARAHDKFSDIRMGHLVSKISMEMLKMHDLSLESVHLDTTSKSVQGVYEDDAEGNFHITYGYSKDKQPDLKQYKIGCADQQNGLVVMGDIIAGNHSDNQWNPSAIKLMSSFFRGKAIAR</sequence>
<dbReference type="EMBL" id="FMWL01000012">
    <property type="protein sequence ID" value="SCZ80362.1"/>
    <property type="molecule type" value="Genomic_DNA"/>
</dbReference>
<dbReference type="RefSeq" id="WP_092591479.1">
    <property type="nucleotide sequence ID" value="NZ_FMWL01000012.1"/>
</dbReference>
<dbReference type="STRING" id="1120920.SAMN03080599_02219"/>
<dbReference type="AlphaFoldDB" id="A0A1G5S1U1"/>
<gene>
    <name evidence="1" type="ORF">SAMN03080599_02219</name>
</gene>
<dbReference type="Proteomes" id="UP000199208">
    <property type="component" value="Unassembled WGS sequence"/>
</dbReference>
<reference evidence="1 2" key="1">
    <citation type="submission" date="2016-10" db="EMBL/GenBank/DDBJ databases">
        <authorList>
            <person name="de Groot N.N."/>
        </authorList>
    </citation>
    <scope>NUCLEOTIDE SEQUENCE [LARGE SCALE GENOMIC DNA]</scope>
    <source>
        <strain evidence="1 2">DSM 2784</strain>
    </source>
</reference>